<dbReference type="InterPro" id="IPR009057">
    <property type="entry name" value="Homeodomain-like_sf"/>
</dbReference>
<dbReference type="InterPro" id="IPR018060">
    <property type="entry name" value="HTH_AraC"/>
</dbReference>
<gene>
    <name evidence="5" type="ORF">QI031_04970</name>
</gene>
<dbReference type="PANTHER" id="PTHR46796">
    <property type="entry name" value="HTH-TYPE TRANSCRIPTIONAL ACTIVATOR RHAS-RELATED"/>
    <property type="match status" value="1"/>
</dbReference>
<dbReference type="GO" id="GO:0003700">
    <property type="term" value="F:DNA-binding transcription factor activity"/>
    <property type="evidence" value="ECO:0007669"/>
    <property type="project" value="InterPro"/>
</dbReference>
<dbReference type="SMART" id="SM00342">
    <property type="entry name" value="HTH_ARAC"/>
    <property type="match status" value="1"/>
</dbReference>
<dbReference type="GO" id="GO:0043565">
    <property type="term" value="F:sequence-specific DNA binding"/>
    <property type="evidence" value="ECO:0007669"/>
    <property type="project" value="InterPro"/>
</dbReference>
<dbReference type="SUPFAM" id="SSF46689">
    <property type="entry name" value="Homeodomain-like"/>
    <property type="match status" value="2"/>
</dbReference>
<organism evidence="5 6">
    <name type="scientific">Halotia branconii CENA392</name>
    <dbReference type="NCBI Taxonomy" id="1539056"/>
    <lineage>
        <taxon>Bacteria</taxon>
        <taxon>Bacillati</taxon>
        <taxon>Cyanobacteriota</taxon>
        <taxon>Cyanophyceae</taxon>
        <taxon>Nostocales</taxon>
        <taxon>Nodulariaceae</taxon>
        <taxon>Halotia</taxon>
    </lineage>
</organism>
<keyword evidence="1" id="KW-0805">Transcription regulation</keyword>
<dbReference type="KEGG" id="hbq:QI031_04970"/>
<dbReference type="PROSITE" id="PS00041">
    <property type="entry name" value="HTH_ARAC_FAMILY_1"/>
    <property type="match status" value="1"/>
</dbReference>
<name>A0AAJ6NUH0_9CYAN</name>
<evidence type="ECO:0000259" key="4">
    <source>
        <dbReference type="PROSITE" id="PS01124"/>
    </source>
</evidence>
<evidence type="ECO:0000313" key="5">
    <source>
        <dbReference type="EMBL" id="WGV26857.1"/>
    </source>
</evidence>
<evidence type="ECO:0000256" key="1">
    <source>
        <dbReference type="ARBA" id="ARBA00023015"/>
    </source>
</evidence>
<dbReference type="Gene3D" id="1.10.10.60">
    <property type="entry name" value="Homeodomain-like"/>
    <property type="match status" value="2"/>
</dbReference>
<evidence type="ECO:0000256" key="2">
    <source>
        <dbReference type="ARBA" id="ARBA00023125"/>
    </source>
</evidence>
<protein>
    <submittedName>
        <fullName evidence="5">AraC family transcriptional regulator</fullName>
    </submittedName>
</protein>
<proteinExistence type="predicted"/>
<feature type="domain" description="HTH araC/xylS-type" evidence="4">
    <location>
        <begin position="206"/>
        <end position="302"/>
    </location>
</feature>
<evidence type="ECO:0000313" key="6">
    <source>
        <dbReference type="Proteomes" id="UP001223520"/>
    </source>
</evidence>
<keyword evidence="6" id="KW-1185">Reference proteome</keyword>
<reference evidence="5 6" key="1">
    <citation type="journal article" date="2023" name="Limnol Oceanogr Lett">
        <title>Environmental adaptations by the intertidal Antarctic cyanobacterium Halotia branconii CENA392 as revealed using long-read genome sequencing.</title>
        <authorList>
            <person name="Dextro R.B."/>
            <person name="Delbaje E."/>
            <person name="Freitas P.N.N."/>
            <person name="Geraldes V."/>
            <person name="Pinto E."/>
            <person name="Long P.F."/>
            <person name="Fiore M.F."/>
        </authorList>
    </citation>
    <scope>NUCLEOTIDE SEQUENCE [LARGE SCALE GENOMIC DNA]</scope>
    <source>
        <strain evidence="5 6">CENA392</strain>
    </source>
</reference>
<dbReference type="PANTHER" id="PTHR46796:SF6">
    <property type="entry name" value="ARAC SUBFAMILY"/>
    <property type="match status" value="1"/>
</dbReference>
<dbReference type="PRINTS" id="PR00032">
    <property type="entry name" value="HTHARAC"/>
</dbReference>
<dbReference type="InterPro" id="IPR018062">
    <property type="entry name" value="HTH_AraC-typ_CS"/>
</dbReference>
<dbReference type="InterPro" id="IPR020449">
    <property type="entry name" value="Tscrpt_reg_AraC-type_HTH"/>
</dbReference>
<evidence type="ECO:0000256" key="3">
    <source>
        <dbReference type="ARBA" id="ARBA00023163"/>
    </source>
</evidence>
<dbReference type="RefSeq" id="WP_281484101.1">
    <property type="nucleotide sequence ID" value="NZ_CP124543.1"/>
</dbReference>
<sequence>MAKRKSLQMNAREMSNTLTSSDEGFSQKKVFLPMMQVVYCRLSACAETPKHFSTQHFMTVHLNHDPAVKELKLNGCLQRGSFGAGDICLTPAATPVSSIRIQEPSELVALYIEPTFFVQTSAEIVDTKGLELIPQFQLKDPLIHQMAIALKAQIESSEEIWNRLYLESMVTAICVHLLQRYSTQKTNADTRTAKLSSDGLSKAHLGTVLEYIHEYADQNLSLLEMAQQVQMSPYYFSRLFKQSTGLSPHQYLIAHRIQQTKRLLTTTKLSIAEIAAQAGFTDQSHLARHFKRQLGVTPSQFR</sequence>
<dbReference type="EMBL" id="CP124543">
    <property type="protein sequence ID" value="WGV26857.1"/>
    <property type="molecule type" value="Genomic_DNA"/>
</dbReference>
<dbReference type="InterPro" id="IPR050204">
    <property type="entry name" value="AraC_XylS_family_regulators"/>
</dbReference>
<dbReference type="AlphaFoldDB" id="A0AAJ6NUH0"/>
<accession>A0AAJ6NUH0</accession>
<dbReference type="PROSITE" id="PS01124">
    <property type="entry name" value="HTH_ARAC_FAMILY_2"/>
    <property type="match status" value="1"/>
</dbReference>
<keyword evidence="2" id="KW-0238">DNA-binding</keyword>
<keyword evidence="3" id="KW-0804">Transcription</keyword>
<dbReference type="Pfam" id="PF12833">
    <property type="entry name" value="HTH_18"/>
    <property type="match status" value="1"/>
</dbReference>
<dbReference type="Proteomes" id="UP001223520">
    <property type="component" value="Chromosome"/>
</dbReference>